<proteinExistence type="predicted"/>
<keyword evidence="3" id="KW-1185">Reference proteome</keyword>
<dbReference type="PATRIC" id="fig|745776.4.peg.2073"/>
<evidence type="ECO:0000259" key="1">
    <source>
        <dbReference type="Pfam" id="PF01636"/>
    </source>
</evidence>
<dbReference type="SUPFAM" id="SSF56112">
    <property type="entry name" value="Protein kinase-like (PK-like)"/>
    <property type="match status" value="1"/>
</dbReference>
<organism evidence="2 3">
    <name type="scientific">Deinococcus gobiensis (strain DSM 21396 / JCM 16679 / CGMCC 1.7299 / I-0)</name>
    <dbReference type="NCBI Taxonomy" id="745776"/>
    <lineage>
        <taxon>Bacteria</taxon>
        <taxon>Thermotogati</taxon>
        <taxon>Deinococcota</taxon>
        <taxon>Deinococci</taxon>
        <taxon>Deinococcales</taxon>
        <taxon>Deinococcaceae</taxon>
        <taxon>Deinococcus</taxon>
    </lineage>
</organism>
<dbReference type="AlphaFoldDB" id="H8GXU7"/>
<dbReference type="Gene3D" id="3.90.1200.10">
    <property type="match status" value="1"/>
</dbReference>
<evidence type="ECO:0000313" key="2">
    <source>
        <dbReference type="EMBL" id="AFD25949.1"/>
    </source>
</evidence>
<evidence type="ECO:0000313" key="3">
    <source>
        <dbReference type="Proteomes" id="UP000007575"/>
    </source>
</evidence>
<reference evidence="2 3" key="1">
    <citation type="journal article" date="2012" name="PLoS ONE">
        <title>Genome sequence and transcriptome analysis of the radioresistant bacterium Deinococcus gobiensis: insights into the extreme environmental adaptations.</title>
        <authorList>
            <person name="Yuan M."/>
            <person name="Chen M."/>
            <person name="Zhang W."/>
            <person name="Lu W."/>
            <person name="Wang J."/>
            <person name="Yang M."/>
            <person name="Zhao P."/>
            <person name="Tang R."/>
            <person name="Li X."/>
            <person name="Hao Y."/>
            <person name="Zhou Z."/>
            <person name="Zhan Y."/>
            <person name="Yu H."/>
            <person name="Teng C."/>
            <person name="Yan Y."/>
            <person name="Ping S."/>
            <person name="Wang Y."/>
            <person name="Lin M."/>
        </authorList>
    </citation>
    <scope>NUCLEOTIDE SEQUENCE [LARGE SCALE GENOMIC DNA]</scope>
    <source>
        <strain evidence="2 3">I-0</strain>
    </source>
</reference>
<dbReference type="EMBL" id="CP002191">
    <property type="protein sequence ID" value="AFD25949.1"/>
    <property type="molecule type" value="Genomic_DNA"/>
</dbReference>
<dbReference type="KEGG" id="dgo:DGo_CA2022"/>
<gene>
    <name evidence="2" type="ordered locus">DGo_CA2022</name>
</gene>
<protein>
    <recommendedName>
        <fullName evidence="1">Aminoglycoside phosphotransferase domain-containing protein</fullName>
    </recommendedName>
</protein>
<dbReference type="HOGENOM" id="CLU_1159594_0_0_0"/>
<dbReference type="InterPro" id="IPR011009">
    <property type="entry name" value="Kinase-like_dom_sf"/>
</dbReference>
<sequence length="239" mass="26237">MQRYFARHGLGVSGLRRAGTGFANEVWLTDAAVLRLGGRTRHAHEARVACGALAAGVRTARPLYWGRGYGLWERLDGEVPGQVQPQVWEAVLDDLGRLQAMPPLPRPRRMASWQGDSEWIGRTQARAGWTPGERAELGRLLGTPYPVVSPTFIHGDVYRLNLLVGGSGDYAGLLDWGQAGWNALEAEVAVMDDPAPALARWGHRLDPDLLRRARLNLRLKVAGAGRLPFSEVRTLLEPG</sequence>
<feature type="domain" description="Aminoglycoside phosphotransferase" evidence="1">
    <location>
        <begin position="32"/>
        <end position="208"/>
    </location>
</feature>
<dbReference type="InterPro" id="IPR002575">
    <property type="entry name" value="Aminoglycoside_PTrfase"/>
</dbReference>
<name>H8GXU7_DEIGI</name>
<dbReference type="Pfam" id="PF01636">
    <property type="entry name" value="APH"/>
    <property type="match status" value="1"/>
</dbReference>
<dbReference type="Proteomes" id="UP000007575">
    <property type="component" value="Chromosome"/>
</dbReference>
<accession>H8GXU7</accession>